<dbReference type="RefSeq" id="WP_190402278.1">
    <property type="nucleotide sequence ID" value="NZ_JACJQB010000005.1"/>
</dbReference>
<dbReference type="EMBL" id="JACJQB010000005">
    <property type="protein sequence ID" value="MBD2187398.1"/>
    <property type="molecule type" value="Genomic_DNA"/>
</dbReference>
<dbReference type="Proteomes" id="UP000642094">
    <property type="component" value="Unassembled WGS sequence"/>
</dbReference>
<feature type="region of interest" description="Disordered" evidence="1">
    <location>
        <begin position="1"/>
        <end position="40"/>
    </location>
</feature>
<organism evidence="3 4">
    <name type="scientific">Pseudanabaena mucicola FACHB-723</name>
    <dbReference type="NCBI Taxonomy" id="2692860"/>
    <lineage>
        <taxon>Bacteria</taxon>
        <taxon>Bacillati</taxon>
        <taxon>Cyanobacteriota</taxon>
        <taxon>Cyanophyceae</taxon>
        <taxon>Pseudanabaenales</taxon>
        <taxon>Pseudanabaenaceae</taxon>
        <taxon>Pseudanabaena</taxon>
    </lineage>
</organism>
<evidence type="ECO:0000256" key="2">
    <source>
        <dbReference type="SAM" id="Phobius"/>
    </source>
</evidence>
<evidence type="ECO:0008006" key="5">
    <source>
        <dbReference type="Google" id="ProtNLM"/>
    </source>
</evidence>
<comment type="caution">
    <text evidence="3">The sequence shown here is derived from an EMBL/GenBank/DDBJ whole genome shotgun (WGS) entry which is preliminary data.</text>
</comment>
<protein>
    <recommendedName>
        <fullName evidence="5">DUF308 domain-containing protein</fullName>
    </recommendedName>
</protein>
<evidence type="ECO:0000256" key="1">
    <source>
        <dbReference type="SAM" id="MobiDB-lite"/>
    </source>
</evidence>
<name>A0ABR7ZTY2_9CYAN</name>
<evidence type="ECO:0000313" key="3">
    <source>
        <dbReference type="EMBL" id="MBD2187398.1"/>
    </source>
</evidence>
<feature type="transmembrane region" description="Helical" evidence="2">
    <location>
        <begin position="189"/>
        <end position="210"/>
    </location>
</feature>
<feature type="transmembrane region" description="Helical" evidence="2">
    <location>
        <begin position="111"/>
        <end position="131"/>
    </location>
</feature>
<keyword evidence="2" id="KW-0472">Membrane</keyword>
<feature type="compositionally biased region" description="Polar residues" evidence="1">
    <location>
        <begin position="25"/>
        <end position="34"/>
    </location>
</feature>
<evidence type="ECO:0000313" key="4">
    <source>
        <dbReference type="Proteomes" id="UP000642094"/>
    </source>
</evidence>
<reference evidence="3 4" key="1">
    <citation type="journal article" date="2020" name="ISME J.">
        <title>Comparative genomics reveals insights into cyanobacterial evolution and habitat adaptation.</title>
        <authorList>
            <person name="Chen M.Y."/>
            <person name="Teng W.K."/>
            <person name="Zhao L."/>
            <person name="Hu C.X."/>
            <person name="Zhou Y.K."/>
            <person name="Han B.P."/>
            <person name="Song L.R."/>
            <person name="Shu W.S."/>
        </authorList>
    </citation>
    <scope>NUCLEOTIDE SEQUENCE [LARGE SCALE GENOMIC DNA]</scope>
    <source>
        <strain evidence="3 4">FACHB-723</strain>
    </source>
</reference>
<gene>
    <name evidence="3" type="ORF">H6F41_04460</name>
</gene>
<accession>A0ABR7ZTY2</accession>
<feature type="transmembrane region" description="Helical" evidence="2">
    <location>
        <begin position="84"/>
        <end position="105"/>
    </location>
</feature>
<sequence length="217" mass="24170">MAKPSDDSPSQQPITPSPQPDDQQNAPKTNQASNDLPRPRLRELIPLNLKLPQPKFFRSRQSESTRPIHPHFPKPSLPQLGVSWVWIFMIMGSYTCIGYFLSVLLTFPKHQYLAIASFIVVTILPTLTAFADFALMKWSYLLSGLLIIGGLIFLASVKFELIVLAIVAWVGVTAIAFVGDFLTKKRKPWVVIGILTSCCIIGLGIGHQAWQIAKSWT</sequence>
<feature type="transmembrane region" description="Helical" evidence="2">
    <location>
        <begin position="161"/>
        <end position="182"/>
    </location>
</feature>
<proteinExistence type="predicted"/>
<feature type="transmembrane region" description="Helical" evidence="2">
    <location>
        <begin position="138"/>
        <end position="155"/>
    </location>
</feature>
<keyword evidence="2" id="KW-0812">Transmembrane</keyword>
<keyword evidence="2" id="KW-1133">Transmembrane helix</keyword>
<feature type="compositionally biased region" description="Low complexity" evidence="1">
    <location>
        <begin position="7"/>
        <end position="24"/>
    </location>
</feature>
<keyword evidence="4" id="KW-1185">Reference proteome</keyword>